<name>A0A251XW45_9MICO</name>
<gene>
    <name evidence="1" type="ORF">CMsap09_12405</name>
</gene>
<proteinExistence type="predicted"/>
<dbReference type="EMBL" id="MDHJ01000001">
    <property type="protein sequence ID" value="OUE09741.1"/>
    <property type="molecule type" value="Genomic_DNA"/>
</dbReference>
<reference evidence="1 2" key="1">
    <citation type="submission" date="2016-08" db="EMBL/GenBank/DDBJ databases">
        <title>Genome sequence of Clavibacter michiganensis spp. strain CASJ009.</title>
        <authorList>
            <person name="Thapa S.P."/>
            <person name="Coaker G."/>
        </authorList>
    </citation>
    <scope>NUCLEOTIDE SEQUENCE [LARGE SCALE GENOMIC DNA]</scope>
    <source>
        <strain evidence="1">CASJ009</strain>
    </source>
</reference>
<comment type="caution">
    <text evidence="1">The sequence shown here is derived from an EMBL/GenBank/DDBJ whole genome shotgun (WGS) entry which is preliminary data.</text>
</comment>
<dbReference type="Proteomes" id="UP000195106">
    <property type="component" value="Unassembled WGS sequence"/>
</dbReference>
<protein>
    <submittedName>
        <fullName evidence="1">Uncharacterized protein</fullName>
    </submittedName>
</protein>
<accession>A0A251XW45</accession>
<organism evidence="1 2">
    <name type="scientific">Clavibacter michiganensis</name>
    <dbReference type="NCBI Taxonomy" id="28447"/>
    <lineage>
        <taxon>Bacteria</taxon>
        <taxon>Bacillati</taxon>
        <taxon>Actinomycetota</taxon>
        <taxon>Actinomycetes</taxon>
        <taxon>Micrococcales</taxon>
        <taxon>Microbacteriaceae</taxon>
        <taxon>Clavibacter</taxon>
    </lineage>
</organism>
<dbReference type="AlphaFoldDB" id="A0A251XW45"/>
<evidence type="ECO:0000313" key="2">
    <source>
        <dbReference type="Proteomes" id="UP000195106"/>
    </source>
</evidence>
<evidence type="ECO:0000313" key="1">
    <source>
        <dbReference type="EMBL" id="OUE09741.1"/>
    </source>
</evidence>
<sequence>MTPRLRALLLTGIITGLTMAVVAAARPWTRPDEPDDWVVLRFAAGDAGSAYEAFESLAATEAAGDDALQLLEAGRIDGNEFGSDSYDVYFVGPDRRIMWEVLAPIFAGAPVPWTSVELRRGLADDAPVVVRARR</sequence>